<accession>A0AAN6YVB1</accession>
<protein>
    <submittedName>
        <fullName evidence="10">Uncharacterized protein</fullName>
    </submittedName>
</protein>
<dbReference type="GeneID" id="89933929"/>
<dbReference type="SUPFAM" id="SSF57701">
    <property type="entry name" value="Zn2/Cys6 DNA-binding domain"/>
    <property type="match status" value="1"/>
</dbReference>
<dbReference type="Proteomes" id="UP001302812">
    <property type="component" value="Unassembled WGS sequence"/>
</dbReference>
<keyword evidence="2" id="KW-0862">Zinc</keyword>
<dbReference type="Gene3D" id="4.10.240.10">
    <property type="entry name" value="Zn(2)-C6 fungal-type DNA-binding domain"/>
    <property type="match status" value="1"/>
</dbReference>
<organism evidence="10 11">
    <name type="scientific">Canariomyces notabilis</name>
    <dbReference type="NCBI Taxonomy" id="2074819"/>
    <lineage>
        <taxon>Eukaryota</taxon>
        <taxon>Fungi</taxon>
        <taxon>Dikarya</taxon>
        <taxon>Ascomycota</taxon>
        <taxon>Pezizomycotina</taxon>
        <taxon>Sordariomycetes</taxon>
        <taxon>Sordariomycetidae</taxon>
        <taxon>Sordariales</taxon>
        <taxon>Chaetomiaceae</taxon>
        <taxon>Canariomyces</taxon>
    </lineage>
</organism>
<feature type="region of interest" description="Disordered" evidence="7">
    <location>
        <begin position="296"/>
        <end position="320"/>
    </location>
</feature>
<evidence type="ECO:0000256" key="5">
    <source>
        <dbReference type="ARBA" id="ARBA00023242"/>
    </source>
</evidence>
<name>A0AAN6YVB1_9PEZI</name>
<proteinExistence type="predicted"/>
<evidence type="ECO:0000259" key="9">
    <source>
        <dbReference type="PROSITE" id="PS50157"/>
    </source>
</evidence>
<sequence length="358" mass="38554">MDVYTFSPHADADADANAHLDAGADADMHGDGGQATPVSQLAQSREPVGRNATAAVSSKRFECSAPGCGRHFTRKEHLTRHAKSHNSQFQHQCPICGRRYARSDVLKRHIEFHPQQSSPRRRLVDCVSCHERKARCDRNSPCQSCTQNGVPCLRPGSSQHTAPDSTLTNAGVNGSANLDAGTTTTAGIDGSCYPEDTSVLPDARAGHSDIVGSSWPGSVHHRQSLIHHELPQYDWPLSSLSSLPSTSTLVSPPPLLCETPHQQPLGRWQIVSGGLSPHPRSPDELQTSAAVHDHGFNIVSPDSANPLTPSTSPGRENGSTNQALHRLIREDLPDIPQPRPRVLLKYSSILADPACANL</sequence>
<feature type="compositionally biased region" description="Polar residues" evidence="7">
    <location>
        <begin position="300"/>
        <end position="320"/>
    </location>
</feature>
<feature type="region of interest" description="Disordered" evidence="7">
    <location>
        <begin position="22"/>
        <end position="47"/>
    </location>
</feature>
<comment type="caution">
    <text evidence="10">The sequence shown here is derived from an EMBL/GenBank/DDBJ whole genome shotgun (WGS) entry which is preliminary data.</text>
</comment>
<dbReference type="SUPFAM" id="SSF57667">
    <property type="entry name" value="beta-beta-alpha zinc fingers"/>
    <property type="match status" value="1"/>
</dbReference>
<gene>
    <name evidence="10" type="ORF">N656DRAFT_481906</name>
</gene>
<dbReference type="InterPro" id="IPR013087">
    <property type="entry name" value="Znf_C2H2_type"/>
</dbReference>
<dbReference type="PANTHER" id="PTHR47660">
    <property type="entry name" value="TRANSCRIPTION FACTOR WITH C2H2 AND ZN(2)-CYS(6) DNA BINDING DOMAIN (EUROFUNG)-RELATED-RELATED"/>
    <property type="match status" value="1"/>
</dbReference>
<dbReference type="PROSITE" id="PS00028">
    <property type="entry name" value="ZINC_FINGER_C2H2_1"/>
    <property type="match status" value="2"/>
</dbReference>
<evidence type="ECO:0000313" key="10">
    <source>
        <dbReference type="EMBL" id="KAK4115102.1"/>
    </source>
</evidence>
<dbReference type="InterPro" id="IPR036236">
    <property type="entry name" value="Znf_C2H2_sf"/>
</dbReference>
<evidence type="ECO:0000256" key="1">
    <source>
        <dbReference type="ARBA" id="ARBA00022723"/>
    </source>
</evidence>
<evidence type="ECO:0000256" key="4">
    <source>
        <dbReference type="ARBA" id="ARBA00023163"/>
    </source>
</evidence>
<evidence type="ECO:0000256" key="2">
    <source>
        <dbReference type="ARBA" id="ARBA00022833"/>
    </source>
</evidence>
<dbReference type="RefSeq" id="XP_064672672.1">
    <property type="nucleotide sequence ID" value="XM_064809805.1"/>
</dbReference>
<reference evidence="10" key="2">
    <citation type="submission" date="2023-05" db="EMBL/GenBank/DDBJ databases">
        <authorList>
            <consortium name="Lawrence Berkeley National Laboratory"/>
            <person name="Steindorff A."/>
            <person name="Hensen N."/>
            <person name="Bonometti L."/>
            <person name="Westerberg I."/>
            <person name="Brannstrom I.O."/>
            <person name="Guillou S."/>
            <person name="Cros-Aarteil S."/>
            <person name="Calhoun S."/>
            <person name="Haridas S."/>
            <person name="Kuo A."/>
            <person name="Mondo S."/>
            <person name="Pangilinan J."/>
            <person name="Riley R."/>
            <person name="Labutti K."/>
            <person name="Andreopoulos B."/>
            <person name="Lipzen A."/>
            <person name="Chen C."/>
            <person name="Yanf M."/>
            <person name="Daum C."/>
            <person name="Ng V."/>
            <person name="Clum A."/>
            <person name="Ohm R."/>
            <person name="Martin F."/>
            <person name="Silar P."/>
            <person name="Natvig D."/>
            <person name="Lalanne C."/>
            <person name="Gautier V."/>
            <person name="Ament-Velasquez S.L."/>
            <person name="Kruys A."/>
            <person name="Hutchinson M.I."/>
            <person name="Powell A.J."/>
            <person name="Barry K."/>
            <person name="Miller A.N."/>
            <person name="Grigoriev I.V."/>
            <person name="Debuchy R."/>
            <person name="Gladieux P."/>
            <person name="Thoren M.H."/>
            <person name="Johannesson H."/>
        </authorList>
    </citation>
    <scope>NUCLEOTIDE SEQUENCE</scope>
    <source>
        <strain evidence="10">CBS 508.74</strain>
    </source>
</reference>
<keyword evidence="6" id="KW-0863">Zinc-finger</keyword>
<evidence type="ECO:0000256" key="6">
    <source>
        <dbReference type="PROSITE-ProRule" id="PRU00042"/>
    </source>
</evidence>
<dbReference type="AlphaFoldDB" id="A0AAN6YVB1"/>
<dbReference type="SMART" id="SM00066">
    <property type="entry name" value="GAL4"/>
    <property type="match status" value="1"/>
</dbReference>
<dbReference type="Pfam" id="PF00096">
    <property type="entry name" value="zf-C2H2"/>
    <property type="match status" value="2"/>
</dbReference>
<evidence type="ECO:0000259" key="8">
    <source>
        <dbReference type="PROSITE" id="PS50048"/>
    </source>
</evidence>
<feature type="domain" description="C2H2-type" evidence="9">
    <location>
        <begin position="91"/>
        <end position="118"/>
    </location>
</feature>
<evidence type="ECO:0000256" key="3">
    <source>
        <dbReference type="ARBA" id="ARBA00023015"/>
    </source>
</evidence>
<dbReference type="GO" id="GO:0008270">
    <property type="term" value="F:zinc ion binding"/>
    <property type="evidence" value="ECO:0007669"/>
    <property type="project" value="UniProtKB-KW"/>
</dbReference>
<dbReference type="Gene3D" id="3.30.160.60">
    <property type="entry name" value="Classic Zinc Finger"/>
    <property type="match status" value="2"/>
</dbReference>
<keyword evidence="4" id="KW-0804">Transcription</keyword>
<dbReference type="Pfam" id="PF00172">
    <property type="entry name" value="Zn_clus"/>
    <property type="match status" value="1"/>
</dbReference>
<feature type="domain" description="Zn(2)-C6 fungal-type" evidence="8">
    <location>
        <begin position="125"/>
        <end position="152"/>
    </location>
</feature>
<dbReference type="InterPro" id="IPR001138">
    <property type="entry name" value="Zn2Cys6_DnaBD"/>
</dbReference>
<dbReference type="InterPro" id="IPR036864">
    <property type="entry name" value="Zn2-C6_fun-type_DNA-bd_sf"/>
</dbReference>
<evidence type="ECO:0000313" key="11">
    <source>
        <dbReference type="Proteomes" id="UP001302812"/>
    </source>
</evidence>
<keyword evidence="5" id="KW-0539">Nucleus</keyword>
<keyword evidence="11" id="KW-1185">Reference proteome</keyword>
<keyword evidence="3" id="KW-0805">Transcription regulation</keyword>
<dbReference type="PROSITE" id="PS50157">
    <property type="entry name" value="ZINC_FINGER_C2H2_2"/>
    <property type="match status" value="2"/>
</dbReference>
<dbReference type="PANTHER" id="PTHR47660:SF2">
    <property type="entry name" value="TRANSCRIPTION FACTOR WITH C2H2 AND ZN(2)-CYS(6) DNA BINDING DOMAIN (EUROFUNG)"/>
    <property type="match status" value="1"/>
</dbReference>
<reference evidence="10" key="1">
    <citation type="journal article" date="2023" name="Mol. Phylogenet. Evol.">
        <title>Genome-scale phylogeny and comparative genomics of the fungal order Sordariales.</title>
        <authorList>
            <person name="Hensen N."/>
            <person name="Bonometti L."/>
            <person name="Westerberg I."/>
            <person name="Brannstrom I.O."/>
            <person name="Guillou S."/>
            <person name="Cros-Aarteil S."/>
            <person name="Calhoun S."/>
            <person name="Haridas S."/>
            <person name="Kuo A."/>
            <person name="Mondo S."/>
            <person name="Pangilinan J."/>
            <person name="Riley R."/>
            <person name="LaButti K."/>
            <person name="Andreopoulos B."/>
            <person name="Lipzen A."/>
            <person name="Chen C."/>
            <person name="Yan M."/>
            <person name="Daum C."/>
            <person name="Ng V."/>
            <person name="Clum A."/>
            <person name="Steindorff A."/>
            <person name="Ohm R.A."/>
            <person name="Martin F."/>
            <person name="Silar P."/>
            <person name="Natvig D.O."/>
            <person name="Lalanne C."/>
            <person name="Gautier V."/>
            <person name="Ament-Velasquez S.L."/>
            <person name="Kruys A."/>
            <person name="Hutchinson M.I."/>
            <person name="Powell A.J."/>
            <person name="Barry K."/>
            <person name="Miller A.N."/>
            <person name="Grigoriev I.V."/>
            <person name="Debuchy R."/>
            <person name="Gladieux P."/>
            <person name="Hiltunen Thoren M."/>
            <person name="Johannesson H."/>
        </authorList>
    </citation>
    <scope>NUCLEOTIDE SEQUENCE</scope>
    <source>
        <strain evidence="10">CBS 508.74</strain>
    </source>
</reference>
<dbReference type="EMBL" id="MU853335">
    <property type="protein sequence ID" value="KAK4115102.1"/>
    <property type="molecule type" value="Genomic_DNA"/>
</dbReference>
<dbReference type="PROSITE" id="PS50048">
    <property type="entry name" value="ZN2_CY6_FUNGAL_2"/>
    <property type="match status" value="1"/>
</dbReference>
<dbReference type="CDD" id="cd00067">
    <property type="entry name" value="GAL4"/>
    <property type="match status" value="1"/>
</dbReference>
<dbReference type="SMART" id="SM00355">
    <property type="entry name" value="ZnF_C2H2"/>
    <property type="match status" value="2"/>
</dbReference>
<dbReference type="GO" id="GO:0000981">
    <property type="term" value="F:DNA-binding transcription factor activity, RNA polymerase II-specific"/>
    <property type="evidence" value="ECO:0007669"/>
    <property type="project" value="InterPro"/>
</dbReference>
<feature type="domain" description="C2H2-type" evidence="9">
    <location>
        <begin position="61"/>
        <end position="90"/>
    </location>
</feature>
<evidence type="ECO:0000256" key="7">
    <source>
        <dbReference type="SAM" id="MobiDB-lite"/>
    </source>
</evidence>
<keyword evidence="1" id="KW-0479">Metal-binding</keyword>